<dbReference type="NCBIfam" id="TIGR01563">
    <property type="entry name" value="gp16_SPP1"/>
    <property type="match status" value="1"/>
</dbReference>
<dbReference type="EMBL" id="FTMN01000002">
    <property type="protein sequence ID" value="SIQ13821.1"/>
    <property type="molecule type" value="Genomic_DNA"/>
</dbReference>
<dbReference type="RefSeq" id="WP_076461829.1">
    <property type="nucleotide sequence ID" value="NZ_FTMN01000002.1"/>
</dbReference>
<dbReference type="Proteomes" id="UP000186895">
    <property type="component" value="Unassembled WGS sequence"/>
</dbReference>
<protein>
    <submittedName>
        <fullName evidence="1">Phage head-tail adaptor, putative, SPP1 family</fullName>
    </submittedName>
</protein>
<dbReference type="InterPro" id="IPR038666">
    <property type="entry name" value="SSP1_head-tail_sf"/>
</dbReference>
<gene>
    <name evidence="1" type="ORF">SAMN05421647_102391</name>
</gene>
<dbReference type="InterPro" id="IPR008767">
    <property type="entry name" value="Phage_SPP1_head-tail_adaptor"/>
</dbReference>
<name>A0A1N6QB81_9GAMM</name>
<dbReference type="Pfam" id="PF05521">
    <property type="entry name" value="Phage_HCP"/>
    <property type="match status" value="1"/>
</dbReference>
<keyword evidence="2" id="KW-1185">Reference proteome</keyword>
<dbReference type="STRING" id="49186.SAMN05421647_102391"/>
<dbReference type="AlphaFoldDB" id="A0A1N6QB81"/>
<organism evidence="1 2">
    <name type="scientific">Marinobacterium stanieri</name>
    <dbReference type="NCBI Taxonomy" id="49186"/>
    <lineage>
        <taxon>Bacteria</taxon>
        <taxon>Pseudomonadati</taxon>
        <taxon>Pseudomonadota</taxon>
        <taxon>Gammaproteobacteria</taxon>
        <taxon>Oceanospirillales</taxon>
        <taxon>Oceanospirillaceae</taxon>
        <taxon>Marinobacterium</taxon>
    </lineage>
</organism>
<accession>A0A1N6QB81</accession>
<evidence type="ECO:0000313" key="2">
    <source>
        <dbReference type="Proteomes" id="UP000186895"/>
    </source>
</evidence>
<dbReference type="Gene3D" id="2.40.10.270">
    <property type="entry name" value="Bacteriophage SPP1 head-tail adaptor protein"/>
    <property type="match status" value="1"/>
</dbReference>
<proteinExistence type="predicted"/>
<evidence type="ECO:0000313" key="1">
    <source>
        <dbReference type="EMBL" id="SIQ13821.1"/>
    </source>
</evidence>
<reference evidence="1 2" key="1">
    <citation type="submission" date="2017-01" db="EMBL/GenBank/DDBJ databases">
        <authorList>
            <person name="Mah S.A."/>
            <person name="Swanson W.J."/>
            <person name="Moy G.W."/>
            <person name="Vacquier V.D."/>
        </authorList>
    </citation>
    <scope>NUCLEOTIDE SEQUENCE [LARGE SCALE GENOMIC DNA]</scope>
    <source>
        <strain evidence="1 2">DSM 7027</strain>
    </source>
</reference>
<sequence>MRSGRLNAQVTFEQKVGTKDEYGHPTEDWAPIPGMVDIWANVKPITGRERWANQHMTNTATLAVTIRYRDDIKPEMRIRFGDMRLEITGPPINVDNRNRELVITCEEDST</sequence>